<proteinExistence type="predicted"/>
<accession>A0A1I2XIF0</accession>
<keyword evidence="1" id="KW-1133">Transmembrane helix</keyword>
<evidence type="ECO:0000256" key="1">
    <source>
        <dbReference type="SAM" id="Phobius"/>
    </source>
</evidence>
<evidence type="ECO:0000313" key="3">
    <source>
        <dbReference type="Proteomes" id="UP000199337"/>
    </source>
</evidence>
<feature type="transmembrane region" description="Helical" evidence="1">
    <location>
        <begin position="6"/>
        <end position="23"/>
    </location>
</feature>
<dbReference type="OrthoDB" id="2112909at2"/>
<keyword evidence="1" id="KW-0472">Membrane</keyword>
<sequence>MVILGILFVFSIIIWIEVPALVHKKMWRELIVFSILILIGMMLSIPQALGMHVPSPNDLVAAIFKPFAEWMKQ</sequence>
<gene>
    <name evidence="2" type="ORF">SAMN05660649_03924</name>
</gene>
<name>A0A1I2XIF0_9FIRM</name>
<dbReference type="EMBL" id="FOOX01000017">
    <property type="protein sequence ID" value="SFH11851.1"/>
    <property type="molecule type" value="Genomic_DNA"/>
</dbReference>
<dbReference type="STRING" id="341036.SAMN05660649_03924"/>
<protein>
    <submittedName>
        <fullName evidence="2">Uncharacterized protein</fullName>
    </submittedName>
</protein>
<dbReference type="AlphaFoldDB" id="A0A1I2XIF0"/>
<dbReference type="Proteomes" id="UP000199337">
    <property type="component" value="Unassembled WGS sequence"/>
</dbReference>
<evidence type="ECO:0000313" key="2">
    <source>
        <dbReference type="EMBL" id="SFH11851.1"/>
    </source>
</evidence>
<organism evidence="2 3">
    <name type="scientific">Desulfotruncus arcticus DSM 17038</name>
    <dbReference type="NCBI Taxonomy" id="1121424"/>
    <lineage>
        <taxon>Bacteria</taxon>
        <taxon>Bacillati</taxon>
        <taxon>Bacillota</taxon>
        <taxon>Clostridia</taxon>
        <taxon>Eubacteriales</taxon>
        <taxon>Desulfallaceae</taxon>
        <taxon>Desulfotruncus</taxon>
    </lineage>
</organism>
<feature type="transmembrane region" description="Helical" evidence="1">
    <location>
        <begin position="30"/>
        <end position="49"/>
    </location>
</feature>
<keyword evidence="3" id="KW-1185">Reference proteome</keyword>
<keyword evidence="1" id="KW-0812">Transmembrane</keyword>
<dbReference type="RefSeq" id="WP_092473530.1">
    <property type="nucleotide sequence ID" value="NZ_FOOX01000017.1"/>
</dbReference>
<reference evidence="3" key="1">
    <citation type="submission" date="2016-10" db="EMBL/GenBank/DDBJ databases">
        <authorList>
            <person name="Varghese N."/>
            <person name="Submissions S."/>
        </authorList>
    </citation>
    <scope>NUCLEOTIDE SEQUENCE [LARGE SCALE GENOMIC DNA]</scope>
    <source>
        <strain evidence="3">DSM 17038</strain>
    </source>
</reference>